<dbReference type="InterPro" id="IPR045565">
    <property type="entry name" value="Phage_capsid_2"/>
</dbReference>
<evidence type="ECO:0000313" key="2">
    <source>
        <dbReference type="Proteomes" id="UP000019812"/>
    </source>
</evidence>
<dbReference type="RefSeq" id="WP_034931128.1">
    <property type="nucleotide sequence ID" value="NZ_JDSS02000052.1"/>
</dbReference>
<dbReference type="EMBL" id="JDSS02000052">
    <property type="protein sequence ID" value="KFB66048.1"/>
    <property type="molecule type" value="Genomic_DNA"/>
</dbReference>
<gene>
    <name evidence="1" type="ORF">CAPSK01_004651</name>
</gene>
<name>A0A084XUA4_9PROT</name>
<protein>
    <recommendedName>
        <fullName evidence="3">Major capsid protein</fullName>
    </recommendedName>
</protein>
<evidence type="ECO:0000313" key="1">
    <source>
        <dbReference type="EMBL" id="KFB66048.1"/>
    </source>
</evidence>
<dbReference type="Pfam" id="PF19821">
    <property type="entry name" value="Phage_capsid_2"/>
    <property type="match status" value="1"/>
</dbReference>
<sequence>MSFQVDAAYVNQYRNNVSMLVQQKGSRLRPFVRVEPQNSEFEFYDRIGATDAVEITGRHQDTPLVSTPHDRRRVSLRDYDWADLIDRQDKLKMLIDPTSAYAMNAVFAMGRKMDDAIIGAAFDSAYSGKTGQTPVYFPNSNQVAVNYVESGAAANGNLTIGKIRRAKEILDAYDNDPDEARIMTCTANSLHSLLRNIEITSQDYNVVKALVEGKVDTFMGFKFVRTQRLLTDGSGYRRHIAWVQSKLLLAVSQDPMVDVGPRRDKRNSMQVYVTMGIGATRMEEQGVVEIKVDEAVL</sequence>
<accession>A0A084XUA4</accession>
<dbReference type="STRING" id="1457154.CAPSK01_004651"/>
<reference evidence="1 2" key="1">
    <citation type="submission" date="2014-07" db="EMBL/GenBank/DDBJ databases">
        <title>Expanding our view of genomic diversity in Candidatus Accumulibacter clades.</title>
        <authorList>
            <person name="Skennerton C.T."/>
            <person name="Barr J.J."/>
            <person name="Slater F.R."/>
            <person name="Bond P.L."/>
            <person name="Tyson G.W."/>
        </authorList>
    </citation>
    <scope>NUCLEOTIDE SEQUENCE [LARGE SCALE GENOMIC DNA]</scope>
    <source>
        <strain evidence="2">SK-01</strain>
    </source>
</reference>
<organism evidence="1 2">
    <name type="scientific">Candidatus Accumulibacter vicinus</name>
    <dbReference type="NCBI Taxonomy" id="2954382"/>
    <lineage>
        <taxon>Bacteria</taxon>
        <taxon>Pseudomonadati</taxon>
        <taxon>Pseudomonadota</taxon>
        <taxon>Betaproteobacteria</taxon>
        <taxon>Candidatus Accumulibacter</taxon>
    </lineage>
</organism>
<dbReference type="AlphaFoldDB" id="A0A084XUA4"/>
<comment type="caution">
    <text evidence="1">The sequence shown here is derived from an EMBL/GenBank/DDBJ whole genome shotgun (WGS) entry which is preliminary data.</text>
</comment>
<dbReference type="Proteomes" id="UP000019812">
    <property type="component" value="Unassembled WGS sequence"/>
</dbReference>
<evidence type="ECO:0008006" key="3">
    <source>
        <dbReference type="Google" id="ProtNLM"/>
    </source>
</evidence>
<proteinExistence type="predicted"/>